<organism evidence="4 5">
    <name type="scientific">Fusarium torulosum</name>
    <dbReference type="NCBI Taxonomy" id="33205"/>
    <lineage>
        <taxon>Eukaryota</taxon>
        <taxon>Fungi</taxon>
        <taxon>Dikarya</taxon>
        <taxon>Ascomycota</taxon>
        <taxon>Pezizomycotina</taxon>
        <taxon>Sordariomycetes</taxon>
        <taxon>Hypocreomycetidae</taxon>
        <taxon>Hypocreales</taxon>
        <taxon>Nectriaceae</taxon>
        <taxon>Fusarium</taxon>
    </lineage>
</organism>
<dbReference type="Gene3D" id="4.10.60.10">
    <property type="entry name" value="Zinc finger, CCHC-type"/>
    <property type="match status" value="1"/>
</dbReference>
<accession>A0AAE8LXS5</accession>
<dbReference type="InterPro" id="IPR036875">
    <property type="entry name" value="Znf_CCHC_sf"/>
</dbReference>
<dbReference type="PROSITE" id="PS50158">
    <property type="entry name" value="ZF_CCHC"/>
    <property type="match status" value="1"/>
</dbReference>
<comment type="caution">
    <text evidence="4">The sequence shown here is derived from an EMBL/GenBank/DDBJ whole genome shotgun (WGS) entry which is preliminary data.</text>
</comment>
<gene>
    <name evidence="4" type="ORF">FTOL_00255</name>
</gene>
<dbReference type="AlphaFoldDB" id="A0AAE8LXS5"/>
<evidence type="ECO:0000313" key="5">
    <source>
        <dbReference type="Proteomes" id="UP001187734"/>
    </source>
</evidence>
<dbReference type="Proteomes" id="UP001187734">
    <property type="component" value="Unassembled WGS sequence"/>
</dbReference>
<evidence type="ECO:0000259" key="3">
    <source>
        <dbReference type="PROSITE" id="PS50158"/>
    </source>
</evidence>
<evidence type="ECO:0000256" key="1">
    <source>
        <dbReference type="PROSITE-ProRule" id="PRU00047"/>
    </source>
</evidence>
<dbReference type="GO" id="GO:0003676">
    <property type="term" value="F:nucleic acid binding"/>
    <property type="evidence" value="ECO:0007669"/>
    <property type="project" value="InterPro"/>
</dbReference>
<proteinExistence type="predicted"/>
<reference evidence="4" key="1">
    <citation type="submission" date="2018-03" db="EMBL/GenBank/DDBJ databases">
        <authorList>
            <person name="Guldener U."/>
        </authorList>
    </citation>
    <scope>NUCLEOTIDE SEQUENCE</scope>
</reference>
<dbReference type="Pfam" id="PF00098">
    <property type="entry name" value="zf-CCHC"/>
    <property type="match status" value="1"/>
</dbReference>
<dbReference type="EMBL" id="ONZP01000011">
    <property type="protein sequence ID" value="SPJ70527.1"/>
    <property type="molecule type" value="Genomic_DNA"/>
</dbReference>
<dbReference type="SMART" id="SM00343">
    <property type="entry name" value="ZnF_C2HC"/>
    <property type="match status" value="1"/>
</dbReference>
<evidence type="ECO:0000256" key="2">
    <source>
        <dbReference type="SAM" id="MobiDB-lite"/>
    </source>
</evidence>
<sequence>MSFNSEEFGKAFGSAWKNAHNGGTIGASDSGGRRGGRGGGRGGGHGDRGGIRKNTVSRCYRCGSFGHLLRDCPNTECSPEQQPQQPAVFQPSFTFAAPPPSSSGFTFAGPVFDDDMERVVDQCKNRG</sequence>
<dbReference type="InterPro" id="IPR001878">
    <property type="entry name" value="Znf_CCHC"/>
</dbReference>
<dbReference type="GO" id="GO:0008270">
    <property type="term" value="F:zinc ion binding"/>
    <property type="evidence" value="ECO:0007669"/>
    <property type="project" value="UniProtKB-KW"/>
</dbReference>
<feature type="domain" description="CCHC-type" evidence="3">
    <location>
        <begin position="58"/>
        <end position="74"/>
    </location>
</feature>
<name>A0AAE8LXS5_9HYPO</name>
<dbReference type="SUPFAM" id="SSF57756">
    <property type="entry name" value="Retrovirus zinc finger-like domains"/>
    <property type="match status" value="1"/>
</dbReference>
<keyword evidence="5" id="KW-1185">Reference proteome</keyword>
<evidence type="ECO:0000313" key="4">
    <source>
        <dbReference type="EMBL" id="SPJ70527.1"/>
    </source>
</evidence>
<keyword evidence="1" id="KW-0862">Zinc</keyword>
<keyword evidence="1" id="KW-0479">Metal-binding</keyword>
<keyword evidence="1" id="KW-0863">Zinc-finger</keyword>
<feature type="region of interest" description="Disordered" evidence="2">
    <location>
        <begin position="19"/>
        <end position="53"/>
    </location>
</feature>
<protein>
    <recommendedName>
        <fullName evidence="3">CCHC-type domain-containing protein</fullName>
    </recommendedName>
</protein>